<reference evidence="1" key="1">
    <citation type="journal article" date="2013" name="J. Plant Res.">
        <title>Effect of fungi and light on seed germination of three Opuntia species from semiarid lands of central Mexico.</title>
        <authorList>
            <person name="Delgado-Sanchez P."/>
            <person name="Jimenez-Bremont J.F."/>
            <person name="Guerrero-Gonzalez Mde L."/>
            <person name="Flores J."/>
        </authorList>
    </citation>
    <scope>NUCLEOTIDE SEQUENCE</scope>
    <source>
        <tissue evidence="1">Cladode</tissue>
    </source>
</reference>
<dbReference type="AlphaFoldDB" id="A0A7C9DR93"/>
<name>A0A7C9DR93_OPUST</name>
<dbReference type="EMBL" id="GISG01162237">
    <property type="protein sequence ID" value="MBA4649840.1"/>
    <property type="molecule type" value="Transcribed_RNA"/>
</dbReference>
<protein>
    <submittedName>
        <fullName evidence="1">Uncharacterized protein</fullName>
    </submittedName>
</protein>
<organism evidence="1">
    <name type="scientific">Opuntia streptacantha</name>
    <name type="common">Prickly pear cactus</name>
    <name type="synonym">Opuntia cardona</name>
    <dbReference type="NCBI Taxonomy" id="393608"/>
    <lineage>
        <taxon>Eukaryota</taxon>
        <taxon>Viridiplantae</taxon>
        <taxon>Streptophyta</taxon>
        <taxon>Embryophyta</taxon>
        <taxon>Tracheophyta</taxon>
        <taxon>Spermatophyta</taxon>
        <taxon>Magnoliopsida</taxon>
        <taxon>eudicotyledons</taxon>
        <taxon>Gunneridae</taxon>
        <taxon>Pentapetalae</taxon>
        <taxon>Caryophyllales</taxon>
        <taxon>Cactineae</taxon>
        <taxon>Cactaceae</taxon>
        <taxon>Opuntioideae</taxon>
        <taxon>Opuntia</taxon>
    </lineage>
</organism>
<reference evidence="1" key="2">
    <citation type="submission" date="2020-07" db="EMBL/GenBank/DDBJ databases">
        <authorList>
            <person name="Vera ALvarez R."/>
            <person name="Arias-Moreno D.M."/>
            <person name="Jimenez-Jacinto V."/>
            <person name="Jimenez-Bremont J.F."/>
            <person name="Swaminathan K."/>
            <person name="Moose S.P."/>
            <person name="Guerrero-Gonzalez M.L."/>
            <person name="Marino-Ramirez L."/>
            <person name="Landsman D."/>
            <person name="Rodriguez-Kessler M."/>
            <person name="Delgado-Sanchez P."/>
        </authorList>
    </citation>
    <scope>NUCLEOTIDE SEQUENCE</scope>
    <source>
        <tissue evidence="1">Cladode</tissue>
    </source>
</reference>
<sequence>MQRNLLRIICQEEATQAFHDVFMCLLPEVQSSACVHNLFKCLYHSRQDLFFQGSCLLLLCVAQVIRCLTVYPNFAIANLRVRMHPLLARTSANLKHRGLGVFSTVLVILASLE</sequence>
<evidence type="ECO:0000313" key="1">
    <source>
        <dbReference type="EMBL" id="MBA4649840.1"/>
    </source>
</evidence>
<accession>A0A7C9DR93</accession>
<proteinExistence type="predicted"/>